<dbReference type="NCBIfam" id="NF045849">
    <property type="entry name" value="ICE_MMCAP2_0565"/>
    <property type="match status" value="1"/>
</dbReference>
<sequence>MPNIIASLFQSKQVSVPTGGQGLNQLSDQLQSWIKYLTTIGMPIVAGILVISVIFFATMLSISHDVERREKWKKALIWSSIGFVIILVVLGLSTLIISIAASATVGQTG</sequence>
<evidence type="ECO:0008006" key="4">
    <source>
        <dbReference type="Google" id="ProtNLM"/>
    </source>
</evidence>
<evidence type="ECO:0000256" key="1">
    <source>
        <dbReference type="SAM" id="Phobius"/>
    </source>
</evidence>
<evidence type="ECO:0000313" key="2">
    <source>
        <dbReference type="EMBL" id="AHH45520.1"/>
    </source>
</evidence>
<accession>W5UUN5</accession>
<keyword evidence="1" id="KW-1133">Transmembrane helix</keyword>
<name>W5UUN5_9BACT</name>
<proteinExistence type="predicted"/>
<evidence type="ECO:0000313" key="3">
    <source>
        <dbReference type="Proteomes" id="UP000019229"/>
    </source>
</evidence>
<organism evidence="2 3">
    <name type="scientific">Mesomycoplasma bovoculi M165/69</name>
    <dbReference type="NCBI Taxonomy" id="743966"/>
    <lineage>
        <taxon>Bacteria</taxon>
        <taxon>Bacillati</taxon>
        <taxon>Mycoplasmatota</taxon>
        <taxon>Mycoplasmoidales</taxon>
        <taxon>Metamycoplasmataceae</taxon>
        <taxon>Mesomycoplasma</taxon>
    </lineage>
</organism>
<dbReference type="HOGENOM" id="CLU_2207085_0_0_14"/>
<dbReference type="AlphaFoldDB" id="W5UUN5"/>
<protein>
    <recommendedName>
        <fullName evidence="4">Transmembrane protein</fullName>
    </recommendedName>
</protein>
<dbReference type="EMBL" id="CP007154">
    <property type="protein sequence ID" value="AHH45520.1"/>
    <property type="molecule type" value="Genomic_DNA"/>
</dbReference>
<dbReference type="KEGG" id="mbc:MYB_02595"/>
<keyword evidence="1" id="KW-0472">Membrane</keyword>
<dbReference type="Pfam" id="PF18895">
    <property type="entry name" value="T4SS_pilin"/>
    <property type="match status" value="1"/>
</dbReference>
<keyword evidence="1" id="KW-0812">Transmembrane</keyword>
<dbReference type="InterPro" id="IPR043993">
    <property type="entry name" value="T4SS_pilin"/>
</dbReference>
<gene>
    <name evidence="2" type="ORF">MYB_02595</name>
</gene>
<dbReference type="STRING" id="743966.MYB_02595"/>
<dbReference type="Proteomes" id="UP000019229">
    <property type="component" value="Chromosome"/>
</dbReference>
<feature type="transmembrane region" description="Helical" evidence="1">
    <location>
        <begin position="40"/>
        <end position="63"/>
    </location>
</feature>
<reference evidence="2 3" key="1">
    <citation type="journal article" date="2014" name="Genome Announc.">
        <title>Complete Genome Sequence of Mycoplasma bovoculi Strain M165/69T (ATCC 29104).</title>
        <authorList>
            <person name="Calcutt M.J."/>
            <person name="Foecking M.F."/>
        </authorList>
    </citation>
    <scope>NUCLEOTIDE SEQUENCE [LARGE SCALE GENOMIC DNA]</scope>
    <source>
        <strain evidence="2">M165/69</strain>
    </source>
</reference>
<dbReference type="RefSeq" id="WP_022935110.1">
    <property type="nucleotide sequence ID" value="NZ_CP007154.1"/>
</dbReference>
<dbReference type="eggNOG" id="ENOG5030S5J">
    <property type="taxonomic scope" value="Bacteria"/>
</dbReference>
<dbReference type="PATRIC" id="fig|743966.3.peg.520"/>
<feature type="transmembrane region" description="Helical" evidence="1">
    <location>
        <begin position="75"/>
        <end position="101"/>
    </location>
</feature>
<keyword evidence="3" id="KW-1185">Reference proteome</keyword>